<dbReference type="PROSITE" id="PS51257">
    <property type="entry name" value="PROKAR_LIPOPROTEIN"/>
    <property type="match status" value="1"/>
</dbReference>
<dbReference type="EMBL" id="LT840185">
    <property type="protein sequence ID" value="SMF62942.1"/>
    <property type="molecule type" value="Genomic_DNA"/>
</dbReference>
<dbReference type="RefSeq" id="WP_157123701.1">
    <property type="nucleotide sequence ID" value="NZ_LT840185.1"/>
</dbReference>
<dbReference type="AlphaFoldDB" id="A0A1X7G2M7"/>
<proteinExistence type="predicted"/>
<sequence length="58" mass="5867">MIRFAAAALLMTLAACSDESGSGGLTADESRQLNEAAAMLDDAPAALPVANEQASVEE</sequence>
<evidence type="ECO:0000313" key="2">
    <source>
        <dbReference type="Proteomes" id="UP000192934"/>
    </source>
</evidence>
<evidence type="ECO:0000313" key="1">
    <source>
        <dbReference type="EMBL" id="SMF62942.1"/>
    </source>
</evidence>
<gene>
    <name evidence="1" type="ORF">SAMN06295910_1032</name>
</gene>
<accession>A0A1X7G2M7</accession>
<organism evidence="1 2">
    <name type="scientific">Allosphingosinicella indica</name>
    <dbReference type="NCBI Taxonomy" id="941907"/>
    <lineage>
        <taxon>Bacteria</taxon>
        <taxon>Pseudomonadati</taxon>
        <taxon>Pseudomonadota</taxon>
        <taxon>Alphaproteobacteria</taxon>
        <taxon>Sphingomonadales</taxon>
        <taxon>Sphingomonadaceae</taxon>
        <taxon>Allosphingosinicella</taxon>
    </lineage>
</organism>
<reference evidence="2" key="1">
    <citation type="submission" date="2017-04" db="EMBL/GenBank/DDBJ databases">
        <authorList>
            <person name="Varghese N."/>
            <person name="Submissions S."/>
        </authorList>
    </citation>
    <scope>NUCLEOTIDE SEQUENCE [LARGE SCALE GENOMIC DNA]</scope>
    <source>
        <strain evidence="2">Dd16</strain>
    </source>
</reference>
<protein>
    <submittedName>
        <fullName evidence="1">Uncharacterized protein</fullName>
    </submittedName>
</protein>
<name>A0A1X7G2M7_9SPHN</name>
<keyword evidence="2" id="KW-1185">Reference proteome</keyword>
<dbReference type="Proteomes" id="UP000192934">
    <property type="component" value="Chromosome I"/>
</dbReference>